<feature type="transmembrane region" description="Helical" evidence="1">
    <location>
        <begin position="5"/>
        <end position="23"/>
    </location>
</feature>
<dbReference type="AlphaFoldDB" id="A0A1G1YF87"/>
<evidence type="ECO:0000256" key="1">
    <source>
        <dbReference type="SAM" id="Phobius"/>
    </source>
</evidence>
<evidence type="ECO:0000313" key="3">
    <source>
        <dbReference type="Proteomes" id="UP000178501"/>
    </source>
</evidence>
<feature type="transmembrane region" description="Helical" evidence="1">
    <location>
        <begin position="29"/>
        <end position="52"/>
    </location>
</feature>
<sequence length="146" mass="17091">MLFLFVEIAISILTSFLLWRLFIWKKTPYWLKFGIMADLFISLWITAVYILIFIPILNMVILTISMPLYVVIFFPIAFIPSQFKTLFFGDSFFGFFSLPNGLGLIYVYLFWLIIPSIYGYARQIGLSKRETRKKLQEDSPKSNNGT</sequence>
<comment type="caution">
    <text evidence="2">The sequence shown here is derived from an EMBL/GenBank/DDBJ whole genome shotgun (WGS) entry which is preliminary data.</text>
</comment>
<evidence type="ECO:0000313" key="2">
    <source>
        <dbReference type="EMBL" id="OGY51015.1"/>
    </source>
</evidence>
<organism evidence="2 3">
    <name type="scientific">Candidatus Buchananbacteria bacterium RIFCSPHIGHO2_02_FULL_45_11b</name>
    <dbReference type="NCBI Taxonomy" id="1797541"/>
    <lineage>
        <taxon>Bacteria</taxon>
        <taxon>Candidatus Buchananiibacteriota</taxon>
    </lineage>
</organism>
<proteinExistence type="predicted"/>
<dbReference type="EMBL" id="MHIK01000041">
    <property type="protein sequence ID" value="OGY51015.1"/>
    <property type="molecule type" value="Genomic_DNA"/>
</dbReference>
<keyword evidence="1" id="KW-0812">Transmembrane</keyword>
<feature type="transmembrane region" description="Helical" evidence="1">
    <location>
        <begin position="59"/>
        <end position="83"/>
    </location>
</feature>
<name>A0A1G1YF87_9BACT</name>
<feature type="transmembrane region" description="Helical" evidence="1">
    <location>
        <begin position="103"/>
        <end position="121"/>
    </location>
</feature>
<protein>
    <submittedName>
        <fullName evidence="2">Uncharacterized protein</fullName>
    </submittedName>
</protein>
<keyword evidence="1" id="KW-1133">Transmembrane helix</keyword>
<gene>
    <name evidence="2" type="ORF">A3J65_01420</name>
</gene>
<reference evidence="2 3" key="1">
    <citation type="journal article" date="2016" name="Nat. Commun.">
        <title>Thousands of microbial genomes shed light on interconnected biogeochemical processes in an aquifer system.</title>
        <authorList>
            <person name="Anantharaman K."/>
            <person name="Brown C.T."/>
            <person name="Hug L.A."/>
            <person name="Sharon I."/>
            <person name="Castelle C.J."/>
            <person name="Probst A.J."/>
            <person name="Thomas B.C."/>
            <person name="Singh A."/>
            <person name="Wilkins M.J."/>
            <person name="Karaoz U."/>
            <person name="Brodie E.L."/>
            <person name="Williams K.H."/>
            <person name="Hubbard S.S."/>
            <person name="Banfield J.F."/>
        </authorList>
    </citation>
    <scope>NUCLEOTIDE SEQUENCE [LARGE SCALE GENOMIC DNA]</scope>
</reference>
<keyword evidence="1" id="KW-0472">Membrane</keyword>
<dbReference type="Proteomes" id="UP000178501">
    <property type="component" value="Unassembled WGS sequence"/>
</dbReference>
<accession>A0A1G1YF87</accession>